<evidence type="ECO:0000256" key="4">
    <source>
        <dbReference type="ARBA" id="ARBA00022801"/>
    </source>
</evidence>
<comment type="similarity">
    <text evidence="1 7">Belongs to the peptidase M8 family.</text>
</comment>
<evidence type="ECO:0000256" key="5">
    <source>
        <dbReference type="ARBA" id="ARBA00022833"/>
    </source>
</evidence>
<dbReference type="AlphaFoldDB" id="A0A1X0NJK6"/>
<keyword evidence="7" id="KW-0732">Signal</keyword>
<dbReference type="Pfam" id="PF01457">
    <property type="entry name" value="Peptidase_M8"/>
    <property type="match status" value="1"/>
</dbReference>
<feature type="signal peptide" evidence="7">
    <location>
        <begin position="1"/>
        <end position="20"/>
    </location>
</feature>
<name>A0A1X0NJK6_9TRYP</name>
<evidence type="ECO:0000256" key="3">
    <source>
        <dbReference type="ARBA" id="ARBA00022723"/>
    </source>
</evidence>
<evidence type="ECO:0000313" key="8">
    <source>
        <dbReference type="EMBL" id="ORC84290.1"/>
    </source>
</evidence>
<accession>A0A1X0NJK6</accession>
<sequence>MRRLLCTALLLLCCAYGCIAAVVQPLPQKGKELSDGFIFFPDSRGEEDEERWFPLRIGVFPGGVNDVLNYCNGKKTPTPILGGLSFRESDYKRFCKEFRFTEEMGKLLVEKILPAAVKLHTDRLSVQRSPRKLLVPRLVHTVFFS</sequence>
<keyword evidence="4 7" id="KW-0378">Hydrolase</keyword>
<evidence type="ECO:0000256" key="6">
    <source>
        <dbReference type="ARBA" id="ARBA00023049"/>
    </source>
</evidence>
<reference evidence="8 9" key="1">
    <citation type="submission" date="2017-03" db="EMBL/GenBank/DDBJ databases">
        <title>An alternative strategy for trypanosome survival in the mammalian bloodstream revealed through genome and transcriptome analysis of the ubiquitous bovine parasite Trypanosoma (Megatrypanum) theileri.</title>
        <authorList>
            <person name="Kelly S."/>
            <person name="Ivens A."/>
            <person name="Mott A."/>
            <person name="O'Neill E."/>
            <person name="Emms D."/>
            <person name="Macleod O."/>
            <person name="Voorheis P."/>
            <person name="Matthews J."/>
            <person name="Matthews K."/>
            <person name="Carrington M."/>
        </authorList>
    </citation>
    <scope>NUCLEOTIDE SEQUENCE [LARGE SCALE GENOMIC DNA]</scope>
    <source>
        <strain evidence="8">Edinburgh</strain>
    </source>
</reference>
<proteinExistence type="inferred from homology"/>
<keyword evidence="5 7" id="KW-0862">Zinc</keyword>
<keyword evidence="6 7" id="KW-0482">Metalloprotease</keyword>
<protein>
    <recommendedName>
        <fullName evidence="7">Leishmanolysin-like peptidase</fullName>
        <ecNumber evidence="7">3.4.24.-</ecNumber>
    </recommendedName>
</protein>
<keyword evidence="3 7" id="KW-0479">Metal-binding</keyword>
<gene>
    <name evidence="8" type="ORF">TM35_000461090</name>
</gene>
<dbReference type="EC" id="3.4.24.-" evidence="7"/>
<dbReference type="EMBL" id="NBCO01000046">
    <property type="protein sequence ID" value="ORC84290.1"/>
    <property type="molecule type" value="Genomic_DNA"/>
</dbReference>
<comment type="cofactor">
    <cofactor evidence="7">
        <name>Zn(2+)</name>
        <dbReference type="ChEBI" id="CHEBI:29105"/>
    </cofactor>
    <text evidence="7">Binds 1 zinc ion per subunit.</text>
</comment>
<dbReference type="VEuPathDB" id="TriTrypDB:TM35_000461090"/>
<dbReference type="Gene3D" id="3.10.170.20">
    <property type="match status" value="1"/>
</dbReference>
<feature type="chain" id="PRO_5023973750" description="Leishmanolysin-like peptidase" evidence="7">
    <location>
        <begin position="21"/>
        <end position="145"/>
    </location>
</feature>
<evidence type="ECO:0000256" key="1">
    <source>
        <dbReference type="ARBA" id="ARBA00005860"/>
    </source>
</evidence>
<evidence type="ECO:0000256" key="7">
    <source>
        <dbReference type="RuleBase" id="RU366077"/>
    </source>
</evidence>
<dbReference type="InterPro" id="IPR001577">
    <property type="entry name" value="Peptidase_M8"/>
</dbReference>
<keyword evidence="9" id="KW-1185">Reference proteome</keyword>
<dbReference type="GO" id="GO:0007155">
    <property type="term" value="P:cell adhesion"/>
    <property type="evidence" value="ECO:0007669"/>
    <property type="project" value="InterPro"/>
</dbReference>
<dbReference type="GO" id="GO:0046872">
    <property type="term" value="F:metal ion binding"/>
    <property type="evidence" value="ECO:0007669"/>
    <property type="project" value="UniProtKB-KW"/>
</dbReference>
<dbReference type="GO" id="GO:0004222">
    <property type="term" value="F:metalloendopeptidase activity"/>
    <property type="evidence" value="ECO:0007669"/>
    <property type="project" value="UniProtKB-UniRule"/>
</dbReference>
<organism evidence="8 9">
    <name type="scientific">Trypanosoma theileri</name>
    <dbReference type="NCBI Taxonomy" id="67003"/>
    <lineage>
        <taxon>Eukaryota</taxon>
        <taxon>Discoba</taxon>
        <taxon>Euglenozoa</taxon>
        <taxon>Kinetoplastea</taxon>
        <taxon>Metakinetoplastina</taxon>
        <taxon>Trypanosomatida</taxon>
        <taxon>Trypanosomatidae</taxon>
        <taxon>Trypanosoma</taxon>
    </lineage>
</organism>
<dbReference type="GO" id="GO:0016020">
    <property type="term" value="C:membrane"/>
    <property type="evidence" value="ECO:0007669"/>
    <property type="project" value="InterPro"/>
</dbReference>
<dbReference type="GeneID" id="39990068"/>
<dbReference type="Proteomes" id="UP000192257">
    <property type="component" value="Unassembled WGS sequence"/>
</dbReference>
<dbReference type="GO" id="GO:0006508">
    <property type="term" value="P:proteolysis"/>
    <property type="evidence" value="ECO:0007669"/>
    <property type="project" value="UniProtKB-KW"/>
</dbReference>
<evidence type="ECO:0000256" key="2">
    <source>
        <dbReference type="ARBA" id="ARBA00022670"/>
    </source>
</evidence>
<comment type="caution">
    <text evidence="8">The sequence shown here is derived from an EMBL/GenBank/DDBJ whole genome shotgun (WGS) entry which is preliminary data.</text>
</comment>
<dbReference type="RefSeq" id="XP_028878356.1">
    <property type="nucleotide sequence ID" value="XM_029030288.1"/>
</dbReference>
<evidence type="ECO:0000313" key="9">
    <source>
        <dbReference type="Proteomes" id="UP000192257"/>
    </source>
</evidence>
<keyword evidence="2 7" id="KW-0645">Protease</keyword>